<gene>
    <name evidence="2" type="ORF">EBB45_02495</name>
</gene>
<sequence>MQIKNNIWKQETSKGTLFIKKYDSSTSAEKVKFIHRQLEAIEFPYVIPLIKSKDPDLLIQKWQKHSSSADFSKAKHRKDALHILKSLHDTGNVIDWKSNYIIPRQHLYQKWNARLERFLNNEKELVPYLQHAFYDITLYANNVLKQMRKQQNDRAKKRVTLLHGDVVHHNFLVLNDGSMKLIDFDLGVIGDPSEELILWMHRVLPTINYDLKLLMKENPYLMQNCLPKLHYLQYPNELLREWLFVLHLGEIEREAFLDYLMPFTEKALRHWPALMNEIEIFQS</sequence>
<dbReference type="SUPFAM" id="SSF56112">
    <property type="entry name" value="Protein kinase-like (PK-like)"/>
    <property type="match status" value="1"/>
</dbReference>
<dbReference type="OrthoDB" id="2373610at2"/>
<feature type="domain" description="Aminoglycoside phosphotransferase" evidence="1">
    <location>
        <begin position="12"/>
        <end position="197"/>
    </location>
</feature>
<evidence type="ECO:0000313" key="2">
    <source>
        <dbReference type="EMBL" id="RQW76439.1"/>
    </source>
</evidence>
<dbReference type="InterPro" id="IPR002575">
    <property type="entry name" value="Aminoglycoside_PTrfase"/>
</dbReference>
<evidence type="ECO:0000259" key="1">
    <source>
        <dbReference type="Pfam" id="PF01636"/>
    </source>
</evidence>
<dbReference type="Pfam" id="PF01636">
    <property type="entry name" value="APH"/>
    <property type="match status" value="1"/>
</dbReference>
<evidence type="ECO:0000313" key="3">
    <source>
        <dbReference type="Proteomes" id="UP000274033"/>
    </source>
</evidence>
<keyword evidence="3" id="KW-1185">Reference proteome</keyword>
<name>A0A3N9UKE6_9BACI</name>
<organism evidence="2 3">
    <name type="scientific">Lysinibacillus composti</name>
    <dbReference type="NCBI Taxonomy" id="720633"/>
    <lineage>
        <taxon>Bacteria</taxon>
        <taxon>Bacillati</taxon>
        <taxon>Bacillota</taxon>
        <taxon>Bacilli</taxon>
        <taxon>Bacillales</taxon>
        <taxon>Bacillaceae</taxon>
        <taxon>Lysinibacillus</taxon>
    </lineage>
</organism>
<dbReference type="Proteomes" id="UP000274033">
    <property type="component" value="Unassembled WGS sequence"/>
</dbReference>
<proteinExistence type="predicted"/>
<dbReference type="InterPro" id="IPR011009">
    <property type="entry name" value="Kinase-like_dom_sf"/>
</dbReference>
<reference evidence="2 3" key="1">
    <citation type="journal article" date="2013" name="J. Microbiol.">
        <title>Lysinibacillus chungkukjangi sp. nov., isolated from Chungkukjang, Korean fermented soybean food.</title>
        <authorList>
            <person name="Kim S.J."/>
            <person name="Jang Y.H."/>
            <person name="Hamada M."/>
            <person name="Ahn J.H."/>
            <person name="Weon H.Y."/>
            <person name="Suzuki K."/>
            <person name="Whang K.S."/>
            <person name="Kwon S.W."/>
        </authorList>
    </citation>
    <scope>NUCLEOTIDE SEQUENCE [LARGE SCALE GENOMIC DNA]</scope>
    <source>
        <strain evidence="2 3">MCCC 1A12701</strain>
    </source>
</reference>
<dbReference type="EMBL" id="RRCT01000001">
    <property type="protein sequence ID" value="RQW76439.1"/>
    <property type="molecule type" value="Genomic_DNA"/>
</dbReference>
<comment type="caution">
    <text evidence="2">The sequence shown here is derived from an EMBL/GenBank/DDBJ whole genome shotgun (WGS) entry which is preliminary data.</text>
</comment>
<protein>
    <recommendedName>
        <fullName evidence="1">Aminoglycoside phosphotransferase domain-containing protein</fullName>
    </recommendedName>
</protein>
<dbReference type="AlphaFoldDB" id="A0A3N9UKE6"/>
<dbReference type="RefSeq" id="WP_124762275.1">
    <property type="nucleotide sequence ID" value="NZ_JAFBDY010000001.1"/>
</dbReference>
<accession>A0A3N9UKE6</accession>
<dbReference type="Gene3D" id="3.90.1200.10">
    <property type="match status" value="1"/>
</dbReference>